<dbReference type="InterPro" id="IPR014031">
    <property type="entry name" value="Ketoacyl_synth_C"/>
</dbReference>
<dbReference type="CDD" id="cd00834">
    <property type="entry name" value="KAS_I_II"/>
    <property type="match status" value="1"/>
</dbReference>
<dbReference type="Proteomes" id="UP000721954">
    <property type="component" value="Unassembled WGS sequence"/>
</dbReference>
<dbReference type="RefSeq" id="WP_209214504.1">
    <property type="nucleotide sequence ID" value="NZ_JAFFZM010000032.1"/>
</dbReference>
<evidence type="ECO:0000259" key="5">
    <source>
        <dbReference type="PROSITE" id="PS52004"/>
    </source>
</evidence>
<keyword evidence="2 4" id="KW-0808">Transferase</keyword>
<comment type="similarity">
    <text evidence="1 4">Belongs to the thiolase-like superfamily. Beta-ketoacyl-ACP synthases family.</text>
</comment>
<dbReference type="Gene3D" id="3.40.47.10">
    <property type="match status" value="2"/>
</dbReference>
<gene>
    <name evidence="6" type="ORF">JW613_32815</name>
</gene>
<dbReference type="SUPFAM" id="SSF53901">
    <property type="entry name" value="Thiolase-like"/>
    <property type="match status" value="2"/>
</dbReference>
<evidence type="ECO:0000313" key="7">
    <source>
        <dbReference type="Proteomes" id="UP000721954"/>
    </source>
</evidence>
<sequence length="421" mass="42580">MTATRSDRAVAVTGVGLVTPAGAGTEETWQRVCSGLPTAAEDPELADAPVGFSCRVDGFDPRGHVGGSQPWRYDRFTQFALVAAREAVRDAALDPDTWDGARVAVVLGSAAGGVTTYEEQHHRLRTSGHRAVSPLTLPAFLPNMAAGQLAIDLGVHGPALQTGTACASGATALVTAAMLLESDACDIAVAGGSDAMVTPMCATAFARAGALSRGHGDPAGASRPFDAARDGFVLAEGAGLLVLERTADAAARRASPQAVLAGHGSTTDAHHAVAPQPDGRCLREATQQALARAGAAYGDVDHVNAHGTGTPLNDSTEAAVLSELFGPEGPAVTSTKGVTGHTMGAAGAVEAALTVLAVRRQTVPPTANFHRADAGTSGIDVVHGAARQRPVELAVSNSCGFGGHNVVLAFAPAPTVRGARR</sequence>
<name>A0ABS3Y5T4_9ACTN</name>
<evidence type="ECO:0000256" key="4">
    <source>
        <dbReference type="RuleBase" id="RU003694"/>
    </source>
</evidence>
<dbReference type="Pfam" id="PF02801">
    <property type="entry name" value="Ketoacyl-synt_C"/>
    <property type="match status" value="1"/>
</dbReference>
<dbReference type="Pfam" id="PF00109">
    <property type="entry name" value="ketoacyl-synt"/>
    <property type="match status" value="1"/>
</dbReference>
<dbReference type="PROSITE" id="PS52004">
    <property type="entry name" value="KS3_2"/>
    <property type="match status" value="1"/>
</dbReference>
<accession>A0ABS3Y5T4</accession>
<dbReference type="InterPro" id="IPR018201">
    <property type="entry name" value="Ketoacyl_synth_AS"/>
</dbReference>
<evidence type="ECO:0000313" key="6">
    <source>
        <dbReference type="EMBL" id="MBO8203025.1"/>
    </source>
</evidence>
<keyword evidence="3" id="KW-0012">Acyltransferase</keyword>
<evidence type="ECO:0000256" key="2">
    <source>
        <dbReference type="ARBA" id="ARBA00022679"/>
    </source>
</evidence>
<dbReference type="GeneID" id="96263401"/>
<feature type="domain" description="Ketosynthase family 3 (KS3)" evidence="5">
    <location>
        <begin position="7"/>
        <end position="412"/>
    </location>
</feature>
<keyword evidence="7" id="KW-1185">Reference proteome</keyword>
<dbReference type="PROSITE" id="PS00606">
    <property type="entry name" value="KS3_1"/>
    <property type="match status" value="1"/>
</dbReference>
<dbReference type="SMART" id="SM00825">
    <property type="entry name" value="PKS_KS"/>
    <property type="match status" value="1"/>
</dbReference>
<dbReference type="PANTHER" id="PTHR11712:SF347">
    <property type="entry name" value="BETA KETOACYL-ACYL CARRIER PROTEIN SYNTHASE"/>
    <property type="match status" value="1"/>
</dbReference>
<reference evidence="6 7" key="1">
    <citation type="submission" date="2021-02" db="EMBL/GenBank/DDBJ databases">
        <title>Streptomyces spirodelae sp. nov., isolated from duckweed.</title>
        <authorList>
            <person name="Saimee Y."/>
            <person name="Duangmal K."/>
        </authorList>
    </citation>
    <scope>NUCLEOTIDE SEQUENCE [LARGE SCALE GENOMIC DNA]</scope>
    <source>
        <strain evidence="6 7">DSM 42105</strain>
    </source>
</reference>
<evidence type="ECO:0000256" key="1">
    <source>
        <dbReference type="ARBA" id="ARBA00008467"/>
    </source>
</evidence>
<evidence type="ECO:0000256" key="3">
    <source>
        <dbReference type="ARBA" id="ARBA00023315"/>
    </source>
</evidence>
<dbReference type="InterPro" id="IPR014030">
    <property type="entry name" value="Ketoacyl_synth_N"/>
</dbReference>
<dbReference type="InterPro" id="IPR020841">
    <property type="entry name" value="PKS_Beta-ketoAc_synthase_dom"/>
</dbReference>
<comment type="caution">
    <text evidence="6">The sequence shown here is derived from an EMBL/GenBank/DDBJ whole genome shotgun (WGS) entry which is preliminary data.</text>
</comment>
<dbReference type="NCBIfam" id="NF005589">
    <property type="entry name" value="PRK07314.1"/>
    <property type="match status" value="1"/>
</dbReference>
<dbReference type="InterPro" id="IPR016039">
    <property type="entry name" value="Thiolase-like"/>
</dbReference>
<dbReference type="InterPro" id="IPR000794">
    <property type="entry name" value="Beta-ketoacyl_synthase"/>
</dbReference>
<dbReference type="PANTHER" id="PTHR11712">
    <property type="entry name" value="POLYKETIDE SYNTHASE-RELATED"/>
    <property type="match status" value="1"/>
</dbReference>
<organism evidence="6 7">
    <name type="scientific">Streptomyces smyrnaeus</name>
    <dbReference type="NCBI Taxonomy" id="1387713"/>
    <lineage>
        <taxon>Bacteria</taxon>
        <taxon>Bacillati</taxon>
        <taxon>Actinomycetota</taxon>
        <taxon>Actinomycetes</taxon>
        <taxon>Kitasatosporales</taxon>
        <taxon>Streptomycetaceae</taxon>
        <taxon>Streptomyces</taxon>
    </lineage>
</organism>
<proteinExistence type="inferred from homology"/>
<dbReference type="EMBL" id="JAFFZM010000032">
    <property type="protein sequence ID" value="MBO8203025.1"/>
    <property type="molecule type" value="Genomic_DNA"/>
</dbReference>
<protein>
    <submittedName>
        <fullName evidence="6">Beta-ketoacyl-[acyl-carrier-protein] synthase family protein</fullName>
    </submittedName>
</protein>